<dbReference type="GeneID" id="6757158"/>
<feature type="chain" id="PRO_5002798484" description="Fibrinogen C-terminal domain-containing protein" evidence="1">
    <location>
        <begin position="20"/>
        <end position="270"/>
    </location>
</feature>
<dbReference type="SUPFAM" id="SSF56496">
    <property type="entry name" value="Fibrinogen C-terminal domain-like"/>
    <property type="match status" value="1"/>
</dbReference>
<dbReference type="KEGG" id="tad:TRIADDRAFT_59881"/>
<keyword evidence="3" id="KW-1185">Reference proteome</keyword>
<dbReference type="GO" id="GO:0005615">
    <property type="term" value="C:extracellular space"/>
    <property type="evidence" value="ECO:0000318"/>
    <property type="project" value="GO_Central"/>
</dbReference>
<evidence type="ECO:0000256" key="1">
    <source>
        <dbReference type="SAM" id="SignalP"/>
    </source>
</evidence>
<name>B3S6P7_TRIAD</name>
<dbReference type="AlphaFoldDB" id="B3S6P7"/>
<keyword evidence="1" id="KW-0732">Signal</keyword>
<protein>
    <recommendedName>
        <fullName evidence="4">Fibrinogen C-terminal domain-containing protein</fullName>
    </recommendedName>
</protein>
<dbReference type="OrthoDB" id="5945834at2759"/>
<evidence type="ECO:0000313" key="3">
    <source>
        <dbReference type="Proteomes" id="UP000009022"/>
    </source>
</evidence>
<accession>B3S6P7</accession>
<dbReference type="InterPro" id="IPR036056">
    <property type="entry name" value="Fibrinogen-like_C"/>
</dbReference>
<gene>
    <name evidence="2" type="ORF">TRIADDRAFT_59881</name>
</gene>
<dbReference type="GO" id="GO:0070492">
    <property type="term" value="F:oligosaccharide binding"/>
    <property type="evidence" value="ECO:0000318"/>
    <property type="project" value="GO_Central"/>
</dbReference>
<evidence type="ECO:0000313" key="2">
    <source>
        <dbReference type="EMBL" id="EDV21797.1"/>
    </source>
</evidence>
<dbReference type="PhylomeDB" id="B3S6P7"/>
<dbReference type="Proteomes" id="UP000009022">
    <property type="component" value="Unassembled WGS sequence"/>
</dbReference>
<dbReference type="CTD" id="6757158"/>
<evidence type="ECO:0008006" key="4">
    <source>
        <dbReference type="Google" id="ProtNLM"/>
    </source>
</evidence>
<proteinExistence type="predicted"/>
<dbReference type="InParanoid" id="B3S6P7"/>
<sequence>MKNLLTLALLSVIIHAAIGTLSNELPYGGKKPKSCLEIKYINPSINENGIYTIYGSTNVAYKAYCDFKSDAPFVWTLIESFDRNIGVWGSKIPNAWHFQRPYTTNAPHNDDQPENWSAFRMPLVRMRSINSVNTTTHWRVTCNFNDYAQNLTKDINRDDYLRNNICDLNIVYTYSFACHQFDYVSVRGYSCVRCYFPFWAASNYHPTFLASHTVNYCGRYKFPESNPSHQESDFGHYNGYSTKHACSSYGSSTANWWLGGLYEPQTHTML</sequence>
<dbReference type="EMBL" id="DS985252">
    <property type="protein sequence ID" value="EDV21797.1"/>
    <property type="molecule type" value="Genomic_DNA"/>
</dbReference>
<reference evidence="2 3" key="1">
    <citation type="journal article" date="2008" name="Nature">
        <title>The Trichoplax genome and the nature of placozoans.</title>
        <authorList>
            <person name="Srivastava M."/>
            <person name="Begovic E."/>
            <person name="Chapman J."/>
            <person name="Putnam N.H."/>
            <person name="Hellsten U."/>
            <person name="Kawashima T."/>
            <person name="Kuo A."/>
            <person name="Mitros T."/>
            <person name="Salamov A."/>
            <person name="Carpenter M.L."/>
            <person name="Signorovitch A.Y."/>
            <person name="Moreno M.A."/>
            <person name="Kamm K."/>
            <person name="Grimwood J."/>
            <person name="Schmutz J."/>
            <person name="Shapiro H."/>
            <person name="Grigoriev I.V."/>
            <person name="Buss L.W."/>
            <person name="Schierwater B."/>
            <person name="Dellaporta S.L."/>
            <person name="Rokhsar D.S."/>
        </authorList>
    </citation>
    <scope>NUCLEOTIDE SEQUENCE [LARGE SCALE GENOMIC DNA]</scope>
    <source>
        <strain evidence="2 3">Grell-BS-1999</strain>
    </source>
</reference>
<organism evidence="2 3">
    <name type="scientific">Trichoplax adhaerens</name>
    <name type="common">Trichoplax reptans</name>
    <dbReference type="NCBI Taxonomy" id="10228"/>
    <lineage>
        <taxon>Eukaryota</taxon>
        <taxon>Metazoa</taxon>
        <taxon>Placozoa</taxon>
        <taxon>Uniplacotomia</taxon>
        <taxon>Trichoplacea</taxon>
        <taxon>Trichoplacidae</taxon>
        <taxon>Trichoplax</taxon>
    </lineage>
</organism>
<dbReference type="RefSeq" id="XP_002115945.1">
    <property type="nucleotide sequence ID" value="XM_002115909.1"/>
</dbReference>
<feature type="signal peptide" evidence="1">
    <location>
        <begin position="1"/>
        <end position="19"/>
    </location>
</feature>
<dbReference type="HOGENOM" id="CLU_084880_0_0_1"/>